<keyword evidence="3" id="KW-1185">Reference proteome</keyword>
<comment type="caution">
    <text evidence="2">The sequence shown here is derived from an EMBL/GenBank/DDBJ whole genome shotgun (WGS) entry which is preliminary data.</text>
</comment>
<protein>
    <submittedName>
        <fullName evidence="2">Unnamed protein product</fullName>
    </submittedName>
</protein>
<dbReference type="OrthoDB" id="7790830at2759"/>
<dbReference type="EMBL" id="BSXT01007537">
    <property type="protein sequence ID" value="GMF63905.1"/>
    <property type="molecule type" value="Genomic_DNA"/>
</dbReference>
<dbReference type="Proteomes" id="UP001165121">
    <property type="component" value="Unassembled WGS sequence"/>
</dbReference>
<proteinExistence type="predicted"/>
<accession>A0A9W6YFV1</accession>
<evidence type="ECO:0000256" key="1">
    <source>
        <dbReference type="SAM" id="MobiDB-lite"/>
    </source>
</evidence>
<organism evidence="2 3">
    <name type="scientific">Phytophthora fragariaefolia</name>
    <dbReference type="NCBI Taxonomy" id="1490495"/>
    <lineage>
        <taxon>Eukaryota</taxon>
        <taxon>Sar</taxon>
        <taxon>Stramenopiles</taxon>
        <taxon>Oomycota</taxon>
        <taxon>Peronosporomycetes</taxon>
        <taxon>Peronosporales</taxon>
        <taxon>Peronosporaceae</taxon>
        <taxon>Phytophthora</taxon>
    </lineage>
</organism>
<reference evidence="2" key="1">
    <citation type="submission" date="2023-04" db="EMBL/GenBank/DDBJ databases">
        <title>Phytophthora fragariaefolia NBRC 109709.</title>
        <authorList>
            <person name="Ichikawa N."/>
            <person name="Sato H."/>
            <person name="Tonouchi N."/>
        </authorList>
    </citation>
    <scope>NUCLEOTIDE SEQUENCE</scope>
    <source>
        <strain evidence="2">NBRC 109709</strain>
    </source>
</reference>
<feature type="region of interest" description="Disordered" evidence="1">
    <location>
        <begin position="125"/>
        <end position="165"/>
    </location>
</feature>
<sequence>MNDIAVQDADVKIEDGVTVSQIDTSVQLSQQPVDALFRSPESRDADTSVTNSQQRPVRLSHDAVISVFDLTPSAQRAEESQRDIICDATQQLHISEAPAIESSDNENTPVRSSIIRRKLPRRVKRDVNDLDDNEDENDYENPSSEDSEDGDAAGVDDDDIVRPVHNDDDACLSEVDAVLMDEAFIASLGKSDDDELSRATLCERRAALRAMEWSPVSSALESSIEA</sequence>
<dbReference type="AlphaFoldDB" id="A0A9W6YFV1"/>
<evidence type="ECO:0000313" key="3">
    <source>
        <dbReference type="Proteomes" id="UP001165121"/>
    </source>
</evidence>
<feature type="compositionally biased region" description="Acidic residues" evidence="1">
    <location>
        <begin position="129"/>
        <end position="159"/>
    </location>
</feature>
<evidence type="ECO:0000313" key="2">
    <source>
        <dbReference type="EMBL" id="GMF63905.1"/>
    </source>
</evidence>
<name>A0A9W6YFV1_9STRA</name>
<gene>
    <name evidence="2" type="ORF">Pfra01_002788600</name>
</gene>